<comment type="caution">
    <text evidence="2">The sequence shown here is derived from an EMBL/GenBank/DDBJ whole genome shotgun (WGS) entry which is preliminary data.</text>
</comment>
<dbReference type="RefSeq" id="WP_212701064.1">
    <property type="nucleotide sequence ID" value="NZ_JADMKU010000008.1"/>
</dbReference>
<name>A0ABS5HSH3_9RHOB</name>
<feature type="compositionally biased region" description="Basic and acidic residues" evidence="1">
    <location>
        <begin position="38"/>
        <end position="55"/>
    </location>
</feature>
<feature type="compositionally biased region" description="Basic and acidic residues" evidence="1">
    <location>
        <begin position="1"/>
        <end position="31"/>
    </location>
</feature>
<dbReference type="Proteomes" id="UP001195941">
    <property type="component" value="Unassembled WGS sequence"/>
</dbReference>
<reference evidence="2 3" key="1">
    <citation type="journal article" date="2021" name="Arch. Microbiol.">
        <title>Thalassobius aquimarinus sp. nov., isolated from the Sea of Japan seashore.</title>
        <authorList>
            <person name="Kurilenko V.V."/>
            <person name="Romanenko L.A."/>
            <person name="Chernysheva N.Y."/>
            <person name="Velansky P.V."/>
            <person name="Tekutyeva L.A."/>
            <person name="Isaeva M.P."/>
            <person name="Mikhailov V.V."/>
        </authorList>
    </citation>
    <scope>NUCLEOTIDE SEQUENCE [LARGE SCALE GENOMIC DNA]</scope>
    <source>
        <strain evidence="2 3">KMM 8518</strain>
    </source>
</reference>
<sequence>MAKLTKDTLFKAGKPRAETTMDKTSRAVREILDDEAEQRETKTARLRKARLEREASTPVDAPETAVTGTRKKPRAKAD</sequence>
<evidence type="ECO:0000313" key="3">
    <source>
        <dbReference type="Proteomes" id="UP001195941"/>
    </source>
</evidence>
<accession>A0ABS5HSH3</accession>
<feature type="compositionally biased region" description="Basic residues" evidence="1">
    <location>
        <begin position="69"/>
        <end position="78"/>
    </location>
</feature>
<evidence type="ECO:0000313" key="2">
    <source>
        <dbReference type="EMBL" id="MBR9651543.1"/>
    </source>
</evidence>
<keyword evidence="3" id="KW-1185">Reference proteome</keyword>
<feature type="region of interest" description="Disordered" evidence="1">
    <location>
        <begin position="1"/>
        <end position="78"/>
    </location>
</feature>
<evidence type="ECO:0000256" key="1">
    <source>
        <dbReference type="SAM" id="MobiDB-lite"/>
    </source>
</evidence>
<protein>
    <submittedName>
        <fullName evidence="2">Uncharacterized protein</fullName>
    </submittedName>
</protein>
<organism evidence="2 3">
    <name type="scientific">Thalassovita aquimarina</name>
    <dbReference type="NCBI Taxonomy" id="2785917"/>
    <lineage>
        <taxon>Bacteria</taxon>
        <taxon>Pseudomonadati</taxon>
        <taxon>Pseudomonadota</taxon>
        <taxon>Alphaproteobacteria</taxon>
        <taxon>Rhodobacterales</taxon>
        <taxon>Roseobacteraceae</taxon>
        <taxon>Thalassovita</taxon>
    </lineage>
</organism>
<dbReference type="EMBL" id="JADMKU010000008">
    <property type="protein sequence ID" value="MBR9651543.1"/>
    <property type="molecule type" value="Genomic_DNA"/>
</dbReference>
<gene>
    <name evidence="2" type="ORF">IT775_10450</name>
</gene>
<proteinExistence type="predicted"/>